<protein>
    <submittedName>
        <fullName evidence="1">Uncharacterized protein</fullName>
    </submittedName>
</protein>
<proteinExistence type="predicted"/>
<evidence type="ECO:0000313" key="1">
    <source>
        <dbReference type="EMBL" id="KAA6333525.1"/>
    </source>
</evidence>
<dbReference type="Pfam" id="PF20012">
    <property type="entry name" value="GAP1-N1"/>
    <property type="match status" value="1"/>
</dbReference>
<accession>A0A5J4RJJ4</accession>
<organism evidence="1">
    <name type="scientific">termite gut metagenome</name>
    <dbReference type="NCBI Taxonomy" id="433724"/>
    <lineage>
        <taxon>unclassified sequences</taxon>
        <taxon>metagenomes</taxon>
        <taxon>organismal metagenomes</taxon>
    </lineage>
</organism>
<dbReference type="EMBL" id="SNRY01001103">
    <property type="protein sequence ID" value="KAA6333525.1"/>
    <property type="molecule type" value="Genomic_DNA"/>
</dbReference>
<gene>
    <name evidence="1" type="ORF">EZS27_018072</name>
</gene>
<comment type="caution">
    <text evidence="1">The sequence shown here is derived from an EMBL/GenBank/DDBJ whole genome shotgun (WGS) entry which is preliminary data.</text>
</comment>
<dbReference type="AlphaFoldDB" id="A0A5J4RJJ4"/>
<sequence>MDNNKIITIHQSFWGEVNSGHGLIATSLGNDALNQTLLSFSDRPGSTYGHSIQPYFSGKKIGNYFVFTKSYPDDTSSRTGMVFTHALVFSIKEITNIKNIDFVFSLFSDKMPIKPSKSEIISPIQKEVNDYLNDQTTYPKYIQTTVQTLLSGNLPVIFSGKTISFIQLIAQIWKGGFSTVRENITFQIGFSPNDISQNNNITFIFVPSEFLDKWTNHDIIRDNGNISIHIENKAEQLLVGNPASNTFHLFIEDLGVSPESFKTISICYRAYNLYSKLDVCSSSEALQLVRSIAAISPQTNESYAKIKAIDRLCSLLSMSSEDEIKGLRNIDFSTFNDGLKKMASSIEHFLDNQFQHSNSTFKPLSQFLLEVFKEQENVIWWHDIIKNKSALILKNMSDFSIVWKLINNENHLLFYFEPHISTSYDKETQLLSTCPDNINTELSKKLIEFAEKRKWYRLYATISSESNSLQKALLKQLSLEKNIDLHDQNSGLDIILDKLPNEDFMKIAIQEDIEKLNRIAADKCYHQPSLLNYLDVQVTAWRNIWIYTLSKTNDLTFGLLNPQSTVNTIFDLLLKDTPTNDLIIEKISKSAYANIKNYPKRSQLWDKILSTYLPEFVLKTANAIVESILTGNDENIEPILERKIKSDDYMVTICSQNTLKSMLLIYEKFPNLNEKYLLSAINNSSDNVDRLDSDKLGTIVRQKGWQKSADAIFEKAKNKPSFRIALNQCSYLIPRLKRFWHSYLFNDIFSENDYYNSLCELAVELYERGLEQNNIWEKAGGDVSILTNGANRKEQWYDAIQKLRKGSAGKEITPYSLLEKMKEDYPSRFYMEINKLMEYFKKQ</sequence>
<reference evidence="1" key="1">
    <citation type="submission" date="2019-03" db="EMBL/GenBank/DDBJ databases">
        <title>Single cell metagenomics reveals metabolic interactions within the superorganism composed of flagellate Streblomastix strix and complex community of Bacteroidetes bacteria on its surface.</title>
        <authorList>
            <person name="Treitli S.C."/>
            <person name="Kolisko M."/>
            <person name="Husnik F."/>
            <person name="Keeling P."/>
            <person name="Hampl V."/>
        </authorList>
    </citation>
    <scope>NUCLEOTIDE SEQUENCE</scope>
    <source>
        <strain evidence="1">STM</strain>
    </source>
</reference>
<name>A0A5J4RJJ4_9ZZZZ</name>